<sequence length="111" mass="11755">MMLQTFQRFGVVLLLASAGVACAQQQRTSPTLDSSGSCSRDKFGKQSGDVTVGMTIDATGQPTDVQALSSDHDDLIPCALDIARGSHFRPATKNGKPVQAHISMQIHVSVN</sequence>
<organism evidence="8 9">
    <name type="scientific">Granulicella cerasi</name>
    <dbReference type="NCBI Taxonomy" id="741063"/>
    <lineage>
        <taxon>Bacteria</taxon>
        <taxon>Pseudomonadati</taxon>
        <taxon>Acidobacteriota</taxon>
        <taxon>Terriglobia</taxon>
        <taxon>Terriglobales</taxon>
        <taxon>Acidobacteriaceae</taxon>
        <taxon>Granulicella</taxon>
    </lineage>
</organism>
<dbReference type="Proteomes" id="UP001596391">
    <property type="component" value="Unassembled WGS sequence"/>
</dbReference>
<dbReference type="NCBIfam" id="TIGR01352">
    <property type="entry name" value="tonB_Cterm"/>
    <property type="match status" value="1"/>
</dbReference>
<comment type="subcellular location">
    <subcellularLocation>
        <location evidence="1">Membrane</location>
        <topology evidence="1">Single-pass membrane protein</topology>
    </subcellularLocation>
</comment>
<feature type="chain" id="PRO_5045614595" evidence="6">
    <location>
        <begin position="24"/>
        <end position="111"/>
    </location>
</feature>
<keyword evidence="3" id="KW-1133">Transmembrane helix</keyword>
<comment type="caution">
    <text evidence="8">The sequence shown here is derived from an EMBL/GenBank/DDBJ whole genome shotgun (WGS) entry which is preliminary data.</text>
</comment>
<dbReference type="EMBL" id="JBHSWI010000001">
    <property type="protein sequence ID" value="MFC6646097.1"/>
    <property type="molecule type" value="Genomic_DNA"/>
</dbReference>
<dbReference type="RefSeq" id="WP_263369797.1">
    <property type="nucleotide sequence ID" value="NZ_JAGSYD010000001.1"/>
</dbReference>
<keyword evidence="4" id="KW-0472">Membrane</keyword>
<dbReference type="InterPro" id="IPR037682">
    <property type="entry name" value="TonB_C"/>
</dbReference>
<evidence type="ECO:0000256" key="3">
    <source>
        <dbReference type="ARBA" id="ARBA00022989"/>
    </source>
</evidence>
<feature type="domain" description="TonB C-terminal" evidence="7">
    <location>
        <begin position="45"/>
        <end position="106"/>
    </location>
</feature>
<proteinExistence type="predicted"/>
<feature type="signal peptide" evidence="6">
    <location>
        <begin position="1"/>
        <end position="23"/>
    </location>
</feature>
<dbReference type="Gene3D" id="3.30.1150.10">
    <property type="match status" value="1"/>
</dbReference>
<dbReference type="Pfam" id="PF03544">
    <property type="entry name" value="TonB_C"/>
    <property type="match status" value="1"/>
</dbReference>
<evidence type="ECO:0000256" key="1">
    <source>
        <dbReference type="ARBA" id="ARBA00004167"/>
    </source>
</evidence>
<keyword evidence="2" id="KW-0812">Transmembrane</keyword>
<evidence type="ECO:0000313" key="9">
    <source>
        <dbReference type="Proteomes" id="UP001596391"/>
    </source>
</evidence>
<dbReference type="InterPro" id="IPR006260">
    <property type="entry name" value="TonB/TolA_C"/>
</dbReference>
<name>A0ABW1Z9L7_9BACT</name>
<evidence type="ECO:0000259" key="7">
    <source>
        <dbReference type="Pfam" id="PF03544"/>
    </source>
</evidence>
<evidence type="ECO:0000256" key="5">
    <source>
        <dbReference type="SAM" id="MobiDB-lite"/>
    </source>
</evidence>
<gene>
    <name evidence="8" type="ORF">ACFQBQ_10995</name>
</gene>
<dbReference type="SUPFAM" id="SSF74653">
    <property type="entry name" value="TolA/TonB C-terminal domain"/>
    <property type="match status" value="1"/>
</dbReference>
<feature type="compositionally biased region" description="Polar residues" evidence="5">
    <location>
        <begin position="26"/>
        <end position="38"/>
    </location>
</feature>
<evidence type="ECO:0000256" key="6">
    <source>
        <dbReference type="SAM" id="SignalP"/>
    </source>
</evidence>
<evidence type="ECO:0000256" key="4">
    <source>
        <dbReference type="ARBA" id="ARBA00023136"/>
    </source>
</evidence>
<protein>
    <submittedName>
        <fullName evidence="8">Energy transducer TonB</fullName>
    </submittedName>
</protein>
<evidence type="ECO:0000256" key="2">
    <source>
        <dbReference type="ARBA" id="ARBA00022692"/>
    </source>
</evidence>
<feature type="region of interest" description="Disordered" evidence="5">
    <location>
        <begin position="26"/>
        <end position="45"/>
    </location>
</feature>
<keyword evidence="9" id="KW-1185">Reference proteome</keyword>
<reference evidence="9" key="1">
    <citation type="journal article" date="2019" name="Int. J. Syst. Evol. Microbiol.">
        <title>The Global Catalogue of Microorganisms (GCM) 10K type strain sequencing project: providing services to taxonomists for standard genome sequencing and annotation.</title>
        <authorList>
            <consortium name="The Broad Institute Genomics Platform"/>
            <consortium name="The Broad Institute Genome Sequencing Center for Infectious Disease"/>
            <person name="Wu L."/>
            <person name="Ma J."/>
        </authorList>
    </citation>
    <scope>NUCLEOTIDE SEQUENCE [LARGE SCALE GENOMIC DNA]</scope>
    <source>
        <strain evidence="9">CGMCC 1.16026</strain>
    </source>
</reference>
<accession>A0ABW1Z9L7</accession>
<keyword evidence="6" id="KW-0732">Signal</keyword>
<evidence type="ECO:0000313" key="8">
    <source>
        <dbReference type="EMBL" id="MFC6646097.1"/>
    </source>
</evidence>